<sequence length="43" mass="5131">MSIITNPFKKNLSPYELQNPELINIITYYLPNVFITLRTEKIF</sequence>
<name>A0A1I0TQN9_9BACL</name>
<organism evidence="1 2">
    <name type="scientific">Parageobacillus thermantarcticus</name>
    <dbReference type="NCBI Taxonomy" id="186116"/>
    <lineage>
        <taxon>Bacteria</taxon>
        <taxon>Bacillati</taxon>
        <taxon>Bacillota</taxon>
        <taxon>Bacilli</taxon>
        <taxon>Bacillales</taxon>
        <taxon>Anoxybacillaceae</taxon>
        <taxon>Parageobacillus</taxon>
    </lineage>
</organism>
<proteinExistence type="predicted"/>
<keyword evidence="2" id="KW-1185">Reference proteome</keyword>
<dbReference type="EMBL" id="FOJS01000048">
    <property type="protein sequence ID" value="SFA54087.1"/>
    <property type="molecule type" value="Genomic_DNA"/>
</dbReference>
<dbReference type="AlphaFoldDB" id="A0A1I0TQN9"/>
<gene>
    <name evidence="1" type="ORF">SAMN05192569_10486</name>
</gene>
<evidence type="ECO:0000313" key="1">
    <source>
        <dbReference type="EMBL" id="SFA54087.1"/>
    </source>
</evidence>
<dbReference type="Proteomes" id="UP000198650">
    <property type="component" value="Unassembled WGS sequence"/>
</dbReference>
<evidence type="ECO:0000313" key="2">
    <source>
        <dbReference type="Proteomes" id="UP000198650"/>
    </source>
</evidence>
<accession>A0A1I0TQN9</accession>
<reference evidence="2" key="1">
    <citation type="submission" date="2016-10" db="EMBL/GenBank/DDBJ databases">
        <authorList>
            <person name="Varghese N."/>
            <person name="Submissions S."/>
        </authorList>
    </citation>
    <scope>NUCLEOTIDE SEQUENCE [LARGE SCALE GENOMIC DNA]</scope>
    <source>
        <strain evidence="2">M1</strain>
    </source>
</reference>
<protein>
    <submittedName>
        <fullName evidence="1">Uncharacterized protein</fullName>
    </submittedName>
</protein>